<reference evidence="2 4" key="1">
    <citation type="submission" date="2015-10" db="EMBL/GenBank/DDBJ databases">
        <title>Draft genomes sequences of Candida glabrata isolates 1A, 1B, 2A, 2B, 3A and 3B.</title>
        <authorList>
            <person name="Haavelsrud O.E."/>
            <person name="Gaustad P."/>
        </authorList>
    </citation>
    <scope>NUCLEOTIDE SEQUENCE [LARGE SCALE GENOMIC DNA]</scope>
    <source>
        <strain evidence="2">910700640</strain>
    </source>
</reference>
<organism evidence="2 4">
    <name type="scientific">Candida glabrata</name>
    <name type="common">Yeast</name>
    <name type="synonym">Torulopsis glabrata</name>
    <dbReference type="NCBI Taxonomy" id="5478"/>
    <lineage>
        <taxon>Eukaryota</taxon>
        <taxon>Fungi</taxon>
        <taxon>Dikarya</taxon>
        <taxon>Ascomycota</taxon>
        <taxon>Saccharomycotina</taxon>
        <taxon>Saccharomycetes</taxon>
        <taxon>Saccharomycetales</taxon>
        <taxon>Saccharomycetaceae</taxon>
        <taxon>Nakaseomyces</taxon>
    </lineage>
</organism>
<gene>
    <name evidence="2" type="ORF">AO440_000185</name>
    <name evidence="3" type="ORF">AO440_005737</name>
</gene>
<dbReference type="Proteomes" id="UP000054886">
    <property type="component" value="Unassembled WGS sequence"/>
</dbReference>
<dbReference type="VEuPathDB" id="FungiDB:CAGL0B00308g"/>
<protein>
    <submittedName>
        <fullName evidence="2">Vacuole-related protein 17</fullName>
    </submittedName>
</protein>
<dbReference type="GO" id="GO:0071563">
    <property type="term" value="C:Myo2p-Vac17p-Vac8p transport complex"/>
    <property type="evidence" value="ECO:0007669"/>
    <property type="project" value="EnsemblFungi"/>
</dbReference>
<evidence type="ECO:0000313" key="3">
    <source>
        <dbReference type="EMBL" id="KTB13653.1"/>
    </source>
</evidence>
<dbReference type="GO" id="GO:0043495">
    <property type="term" value="F:protein-membrane adaptor activity"/>
    <property type="evidence" value="ECO:0007669"/>
    <property type="project" value="EnsemblFungi"/>
</dbReference>
<feature type="compositionally biased region" description="Polar residues" evidence="1">
    <location>
        <begin position="119"/>
        <end position="135"/>
    </location>
</feature>
<name>A0A0W0C8V4_CANGB</name>
<comment type="caution">
    <text evidence="2">The sequence shown here is derived from an EMBL/GenBank/DDBJ whole genome shotgun (WGS) entry which is preliminary data.</text>
</comment>
<dbReference type="EMBL" id="LLZZ01000007">
    <property type="protein sequence ID" value="KTB13653.1"/>
    <property type="molecule type" value="Genomic_DNA"/>
</dbReference>
<dbReference type="EMBL" id="LLZZ01000180">
    <property type="protein sequence ID" value="KTA95803.1"/>
    <property type="molecule type" value="Genomic_DNA"/>
</dbReference>
<evidence type="ECO:0000256" key="1">
    <source>
        <dbReference type="SAM" id="MobiDB-lite"/>
    </source>
</evidence>
<dbReference type="AlphaFoldDB" id="A0A0W0C8V4"/>
<dbReference type="InterPro" id="IPR035293">
    <property type="entry name" value="Vac17"/>
</dbReference>
<dbReference type="GO" id="GO:0000329">
    <property type="term" value="C:fungal-type vacuole membrane"/>
    <property type="evidence" value="ECO:0007669"/>
    <property type="project" value="EnsemblFungi"/>
</dbReference>
<dbReference type="Pfam" id="PF17321">
    <property type="entry name" value="Vac17"/>
    <property type="match status" value="1"/>
</dbReference>
<dbReference type="GO" id="GO:0000011">
    <property type="term" value="P:vacuole inheritance"/>
    <property type="evidence" value="ECO:0007669"/>
    <property type="project" value="EnsemblFungi"/>
</dbReference>
<dbReference type="VEuPathDB" id="FungiDB:B1J91_B00308g"/>
<dbReference type="VEuPathDB" id="FungiDB:GWK60_B00143"/>
<evidence type="ECO:0000313" key="4">
    <source>
        <dbReference type="Proteomes" id="UP000054886"/>
    </source>
</evidence>
<dbReference type="VEuPathDB" id="FungiDB:GVI51_B00143"/>
<feature type="region of interest" description="Disordered" evidence="1">
    <location>
        <begin position="113"/>
        <end position="137"/>
    </location>
</feature>
<sequence length="430" mass="49436">MASLEEITERLLERSNEAIEQLDEWILLQNKNRHISENKSGLDSIERLDDKYTEFLEKLNSLYIRSQYIKDKIRTEKNAKATKRKSELNTSRIQELMLEFKEITLSLNEIAQQDDETNSKQLSPASTSTKSSLESFTPKPLKILNRASMIRSPINSPPKKRNISFCPIHENLSVTEYESLPSSPNRSNLLEEQEQVLHPARSFQTGLRTEKARKPDKNQLDKYFKDKQRLSLTLFGSADADDGESLNDNDYSDEETVIFTSSSNIETDAITDDMKPIRRCNSHESVLSVHNKFVPKNNNNLQFQNRLEPFGRYLATSHNRNFTIPSIQNIQVSGTSTLSRFSREQDREMTQLGSKTSKDLLTSVMTATPITTQRNNKLTFFDKFNSMFNFSTISEEQKTTVEKNRSAESPRNDFVSIEELNEALTTNMVM</sequence>
<evidence type="ECO:0000313" key="2">
    <source>
        <dbReference type="EMBL" id="KTA95803.1"/>
    </source>
</evidence>
<proteinExistence type="predicted"/>
<accession>A0A0W0C8V4</accession>